<keyword evidence="3" id="KW-1185">Reference proteome</keyword>
<evidence type="ECO:0000256" key="1">
    <source>
        <dbReference type="SAM" id="Phobius"/>
    </source>
</evidence>
<comment type="caution">
    <text evidence="2">The sequence shown here is derived from an EMBL/GenBank/DDBJ whole genome shotgun (WGS) entry which is preliminary data.</text>
</comment>
<name>A0A838L5M7_9SPHN</name>
<dbReference type="EMBL" id="JACEIB010000006">
    <property type="protein sequence ID" value="MBA2934230.1"/>
    <property type="molecule type" value="Genomic_DNA"/>
</dbReference>
<dbReference type="AlphaFoldDB" id="A0A838L5M7"/>
<keyword evidence="1" id="KW-0472">Membrane</keyword>
<accession>A0A838L5M7</accession>
<feature type="transmembrane region" description="Helical" evidence="1">
    <location>
        <begin position="22"/>
        <end position="44"/>
    </location>
</feature>
<keyword evidence="1" id="KW-1133">Transmembrane helix</keyword>
<reference evidence="2 3" key="1">
    <citation type="submission" date="2020-07" db="EMBL/GenBank/DDBJ databases">
        <authorList>
            <person name="Sun Q."/>
        </authorList>
    </citation>
    <scope>NUCLEOTIDE SEQUENCE [LARGE SCALE GENOMIC DNA]</scope>
    <source>
        <strain evidence="2 3">CGMCC 1.13654</strain>
    </source>
</reference>
<evidence type="ECO:0000313" key="2">
    <source>
        <dbReference type="EMBL" id="MBA2934230.1"/>
    </source>
</evidence>
<dbReference type="RefSeq" id="WP_160365735.1">
    <property type="nucleotide sequence ID" value="NZ_JACEIB010000006.1"/>
</dbReference>
<dbReference type="Proteomes" id="UP000570166">
    <property type="component" value="Unassembled WGS sequence"/>
</dbReference>
<evidence type="ECO:0000313" key="3">
    <source>
        <dbReference type="Proteomes" id="UP000570166"/>
    </source>
</evidence>
<organism evidence="2 3">
    <name type="scientific">Sphingomonas chungangi</name>
    <dbReference type="NCBI Taxonomy" id="2683589"/>
    <lineage>
        <taxon>Bacteria</taxon>
        <taxon>Pseudomonadati</taxon>
        <taxon>Pseudomonadota</taxon>
        <taxon>Alphaproteobacteria</taxon>
        <taxon>Sphingomonadales</taxon>
        <taxon>Sphingomonadaceae</taxon>
        <taxon>Sphingomonas</taxon>
    </lineage>
</organism>
<sequence>MVSLAPPVSNTRKSSRAAVRRMPGIEALGHAFAALAGALALLIIGRSVSVALDSPLLALVAIGMLFLIGVAVRGAVDSARR</sequence>
<proteinExistence type="predicted"/>
<protein>
    <submittedName>
        <fullName evidence="2">Uncharacterized protein</fullName>
    </submittedName>
</protein>
<keyword evidence="1" id="KW-0812">Transmembrane</keyword>
<gene>
    <name evidence="2" type="ORF">HZF05_08960</name>
</gene>
<feature type="transmembrane region" description="Helical" evidence="1">
    <location>
        <begin position="56"/>
        <end position="76"/>
    </location>
</feature>